<accession>A0A9P1DHJ9</accession>
<dbReference type="PANTHER" id="PTHR42908:SF10">
    <property type="entry name" value="EUKARYOTIC TRANSLATION ELONGATION FACTOR 2"/>
    <property type="match status" value="1"/>
</dbReference>
<evidence type="ECO:0000259" key="4">
    <source>
        <dbReference type="Pfam" id="PF00009"/>
    </source>
</evidence>
<evidence type="ECO:0000256" key="2">
    <source>
        <dbReference type="ARBA" id="ARBA00022768"/>
    </source>
</evidence>
<dbReference type="GO" id="GO:0005525">
    <property type="term" value="F:GTP binding"/>
    <property type="evidence" value="ECO:0007669"/>
    <property type="project" value="InterPro"/>
</dbReference>
<organism evidence="5">
    <name type="scientific">Cladocopium goreaui</name>
    <dbReference type="NCBI Taxonomy" id="2562237"/>
    <lineage>
        <taxon>Eukaryota</taxon>
        <taxon>Sar</taxon>
        <taxon>Alveolata</taxon>
        <taxon>Dinophyceae</taxon>
        <taxon>Suessiales</taxon>
        <taxon>Symbiodiniaceae</taxon>
        <taxon>Cladocopium</taxon>
    </lineage>
</organism>
<protein>
    <submittedName>
        <fullName evidence="6">Elongation factor 2</fullName>
    </submittedName>
</protein>
<dbReference type="Gene3D" id="3.40.50.150">
    <property type="entry name" value="Vaccinia Virus protein VP39"/>
    <property type="match status" value="1"/>
</dbReference>
<dbReference type="InterPro" id="IPR000795">
    <property type="entry name" value="T_Tr_GTP-bd_dom"/>
</dbReference>
<reference evidence="6 7" key="2">
    <citation type="submission" date="2024-05" db="EMBL/GenBank/DDBJ databases">
        <authorList>
            <person name="Chen Y."/>
            <person name="Shah S."/>
            <person name="Dougan E. K."/>
            <person name="Thang M."/>
            <person name="Chan C."/>
        </authorList>
    </citation>
    <scope>NUCLEOTIDE SEQUENCE [LARGE SCALE GENOMIC DNA]</scope>
</reference>
<proteinExistence type="predicted"/>
<dbReference type="Gene3D" id="3.40.50.300">
    <property type="entry name" value="P-loop containing nucleotide triphosphate hydrolases"/>
    <property type="match status" value="1"/>
</dbReference>
<dbReference type="GO" id="GO:0003924">
    <property type="term" value="F:GTPase activity"/>
    <property type="evidence" value="ECO:0007669"/>
    <property type="project" value="InterPro"/>
</dbReference>
<keyword evidence="1" id="KW-0963">Cytoplasm</keyword>
<dbReference type="Pfam" id="PF00009">
    <property type="entry name" value="GTP_EFTU"/>
    <property type="match status" value="1"/>
</dbReference>
<dbReference type="EMBL" id="CAMXCT020004713">
    <property type="protein sequence ID" value="CAL1163432.1"/>
    <property type="molecule type" value="Genomic_DNA"/>
</dbReference>
<keyword evidence="3" id="KW-0648">Protein biosynthesis</keyword>
<evidence type="ECO:0000313" key="6">
    <source>
        <dbReference type="EMBL" id="CAL4797369.1"/>
    </source>
</evidence>
<dbReference type="GO" id="GO:0043022">
    <property type="term" value="F:ribosome binding"/>
    <property type="evidence" value="ECO:0007669"/>
    <property type="project" value="TreeGrafter"/>
</dbReference>
<feature type="domain" description="Tr-type G" evidence="4">
    <location>
        <begin position="330"/>
        <end position="398"/>
    </location>
</feature>
<evidence type="ECO:0000313" key="7">
    <source>
        <dbReference type="Proteomes" id="UP001152797"/>
    </source>
</evidence>
<dbReference type="EMBL" id="CAMXCT030004713">
    <property type="protein sequence ID" value="CAL4797369.1"/>
    <property type="molecule type" value="Genomic_DNA"/>
</dbReference>
<dbReference type="SUPFAM" id="SSF53335">
    <property type="entry name" value="S-adenosyl-L-methionine-dependent methyltransferases"/>
    <property type="match status" value="1"/>
</dbReference>
<dbReference type="GO" id="GO:1990904">
    <property type="term" value="C:ribonucleoprotein complex"/>
    <property type="evidence" value="ECO:0007669"/>
    <property type="project" value="TreeGrafter"/>
</dbReference>
<evidence type="ECO:0000256" key="1">
    <source>
        <dbReference type="ARBA" id="ARBA00022490"/>
    </source>
</evidence>
<dbReference type="InterPro" id="IPR027417">
    <property type="entry name" value="P-loop_NTPase"/>
</dbReference>
<sequence length="633" mass="69157">MKLVDESELAAALDAIKPHVAALDAAVAQSKELLEGNILYMHQSTELNPKNEAKQRNLLSLAASLPVEDSLVIEIGFNAGHSSLLMLSAHPQLRIIAFDLCEHSYTRPCFNILADAFPGRLQLVPGRSQQTLPRWARENQLRADLIHIDGAHEPEAAKADLQNAKAVARHGAWVVFDDTCFSPLRAVWSEALEAQLVEPPSESITFCPTNRHGIARYVRAPARRAAATEDLLWELAPILEHRGRMRHVLVLAPTDHGQDSLLGYLSKHRLWRGNQPATSKKLCSNNTERHQSAWLSLPLRCDLPGDPFPCLVQLVAPHFSNLQQISDCFPLVDGALVVVDCAEGLTEEFCQIFGKAMTQGLQPVLFLNKLDKLLSLQGDNELCYQRLAQIVDRLNDIIEESPARLSRLAVESGNVIFGRGSLSVAESIGGWGFGLDDLVAAQATRKHWTADQVAKLKPRLWGEHFYNGRSWGSSGERGFCKLVLQPLREIFTMLESATPQEMQQLRSLGIVPKDDLVGNAWKQSAMEAWLPLVDILVSAVANKVPAPAAPPSNSVFYAARCLQTTDGQHLALGRHVDPQRIAHLTLPRAVPATIGSWLLNGPAAVPLSTLKASPGTMLGIPVESASVGAITVG</sequence>
<dbReference type="Proteomes" id="UP001152797">
    <property type="component" value="Unassembled WGS sequence"/>
</dbReference>
<dbReference type="InterPro" id="IPR029063">
    <property type="entry name" value="SAM-dependent_MTases_sf"/>
</dbReference>
<keyword evidence="7" id="KW-1185">Reference proteome</keyword>
<dbReference type="AlphaFoldDB" id="A0A9P1DHJ9"/>
<name>A0A9P1DHJ9_9DINO</name>
<dbReference type="SUPFAM" id="SSF52540">
    <property type="entry name" value="P-loop containing nucleoside triphosphate hydrolases"/>
    <property type="match status" value="1"/>
</dbReference>
<evidence type="ECO:0000256" key="3">
    <source>
        <dbReference type="ARBA" id="ARBA00022917"/>
    </source>
</evidence>
<comment type="caution">
    <text evidence="5">The sequence shown here is derived from an EMBL/GenBank/DDBJ whole genome shotgun (WGS) entry which is preliminary data.</text>
</comment>
<dbReference type="GO" id="GO:0003746">
    <property type="term" value="F:translation elongation factor activity"/>
    <property type="evidence" value="ECO:0007669"/>
    <property type="project" value="UniProtKB-KW"/>
</dbReference>
<dbReference type="PANTHER" id="PTHR42908">
    <property type="entry name" value="TRANSLATION ELONGATION FACTOR-RELATED"/>
    <property type="match status" value="1"/>
</dbReference>
<dbReference type="Pfam" id="PF13578">
    <property type="entry name" value="Methyltransf_24"/>
    <property type="match status" value="1"/>
</dbReference>
<dbReference type="EMBL" id="CAMXCT010004713">
    <property type="protein sequence ID" value="CAI4010057.1"/>
    <property type="molecule type" value="Genomic_DNA"/>
</dbReference>
<reference evidence="5" key="1">
    <citation type="submission" date="2022-10" db="EMBL/GenBank/DDBJ databases">
        <authorList>
            <person name="Chen Y."/>
            <person name="Dougan E. K."/>
            <person name="Chan C."/>
            <person name="Rhodes N."/>
            <person name="Thang M."/>
        </authorList>
    </citation>
    <scope>NUCLEOTIDE SEQUENCE</scope>
</reference>
<evidence type="ECO:0000313" key="5">
    <source>
        <dbReference type="EMBL" id="CAI4010057.1"/>
    </source>
</evidence>
<gene>
    <name evidence="5" type="ORF">C1SCF055_LOCUS35371</name>
</gene>
<dbReference type="GO" id="GO:0005829">
    <property type="term" value="C:cytosol"/>
    <property type="evidence" value="ECO:0007669"/>
    <property type="project" value="TreeGrafter"/>
</dbReference>
<dbReference type="OrthoDB" id="200734at2759"/>
<keyword evidence="2 6" id="KW-0251">Elongation factor</keyword>